<evidence type="ECO:0000313" key="3">
    <source>
        <dbReference type="EMBL" id="TCS37409.1"/>
    </source>
</evidence>
<comment type="similarity">
    <text evidence="1">Belongs to the peptidase C56 family.</text>
</comment>
<dbReference type="GO" id="GO:0008233">
    <property type="term" value="F:peptidase activity"/>
    <property type="evidence" value="ECO:0007669"/>
    <property type="project" value="UniProtKB-KW"/>
</dbReference>
<dbReference type="Proteomes" id="UP000295382">
    <property type="component" value="Unassembled WGS sequence"/>
</dbReference>
<dbReference type="AlphaFoldDB" id="A0A4R3I0R3"/>
<feature type="domain" description="DJ-1/PfpI" evidence="2">
    <location>
        <begin position="21"/>
        <end position="187"/>
    </location>
</feature>
<dbReference type="SUPFAM" id="SSF52317">
    <property type="entry name" value="Class I glutamine amidotransferase-like"/>
    <property type="match status" value="1"/>
</dbReference>
<dbReference type="NCBIfam" id="TIGR01382">
    <property type="entry name" value="PfpI"/>
    <property type="match status" value="1"/>
</dbReference>
<dbReference type="OrthoDB" id="9792284at2"/>
<evidence type="ECO:0000256" key="1">
    <source>
        <dbReference type="ARBA" id="ARBA00008542"/>
    </source>
</evidence>
<dbReference type="EMBL" id="SLZQ01000004">
    <property type="protein sequence ID" value="TCS37409.1"/>
    <property type="molecule type" value="Genomic_DNA"/>
</dbReference>
<dbReference type="PROSITE" id="PS51276">
    <property type="entry name" value="PEPTIDASE_C56_PFPI"/>
    <property type="match status" value="1"/>
</dbReference>
<dbReference type="Gene3D" id="3.40.50.880">
    <property type="match status" value="1"/>
</dbReference>
<accession>A0A4R3I0R3</accession>
<dbReference type="InterPro" id="IPR029062">
    <property type="entry name" value="Class_I_gatase-like"/>
</dbReference>
<dbReference type="CDD" id="cd03134">
    <property type="entry name" value="GATase1_PfpI_like"/>
    <property type="match status" value="1"/>
</dbReference>
<gene>
    <name evidence="3" type="ORF">EDC30_104212</name>
</gene>
<dbReference type="PANTHER" id="PTHR42733:SF12">
    <property type="entry name" value="PROTEINASE"/>
    <property type="match status" value="1"/>
</dbReference>
<keyword evidence="3" id="KW-0378">Hydrolase</keyword>
<dbReference type="GO" id="GO:0006508">
    <property type="term" value="P:proteolysis"/>
    <property type="evidence" value="ECO:0007669"/>
    <property type="project" value="UniProtKB-KW"/>
</dbReference>
<protein>
    <submittedName>
        <fullName evidence="3">Protease I</fullName>
    </submittedName>
</protein>
<proteinExistence type="inferred from homology"/>
<comment type="caution">
    <text evidence="3">The sequence shown here is derived from an EMBL/GenBank/DDBJ whole genome shotgun (WGS) entry which is preliminary data.</text>
</comment>
<evidence type="ECO:0000259" key="2">
    <source>
        <dbReference type="Pfam" id="PF01965"/>
    </source>
</evidence>
<dbReference type="InterPro" id="IPR006286">
    <property type="entry name" value="C56_PfpI-like"/>
</dbReference>
<keyword evidence="4" id="KW-1185">Reference proteome</keyword>
<organism evidence="3 4">
    <name type="scientific">Paucimonas lemoignei</name>
    <name type="common">Pseudomonas lemoignei</name>
    <dbReference type="NCBI Taxonomy" id="29443"/>
    <lineage>
        <taxon>Bacteria</taxon>
        <taxon>Pseudomonadati</taxon>
        <taxon>Pseudomonadota</taxon>
        <taxon>Betaproteobacteria</taxon>
        <taxon>Burkholderiales</taxon>
        <taxon>Burkholderiaceae</taxon>
        <taxon>Paucimonas</taxon>
    </lineage>
</organism>
<dbReference type="PANTHER" id="PTHR42733">
    <property type="entry name" value="DJ-1 PROTEIN"/>
    <property type="match status" value="1"/>
</dbReference>
<evidence type="ECO:0000313" key="4">
    <source>
        <dbReference type="Proteomes" id="UP000295382"/>
    </source>
</evidence>
<reference evidence="3 4" key="1">
    <citation type="submission" date="2019-03" db="EMBL/GenBank/DDBJ databases">
        <title>Genomic Encyclopedia of Type Strains, Phase IV (KMG-IV): sequencing the most valuable type-strain genomes for metagenomic binning, comparative biology and taxonomic classification.</title>
        <authorList>
            <person name="Goeker M."/>
        </authorList>
    </citation>
    <scope>NUCLEOTIDE SEQUENCE [LARGE SCALE GENOMIC DNA]</scope>
    <source>
        <strain evidence="3 4">DSM 7445</strain>
    </source>
</reference>
<dbReference type="RefSeq" id="WP_132258353.1">
    <property type="nucleotide sequence ID" value="NZ_SLZQ01000004.1"/>
</dbReference>
<dbReference type="Pfam" id="PF01965">
    <property type="entry name" value="DJ-1_PfpI"/>
    <property type="match status" value="1"/>
</dbReference>
<sequence>MDSTQDTQGAQDNLQQLGGLRVAVLLTDGFEQVELTGPREALERAGASVSLISTHLGQVHGLHHVDKGDAFDVDLTFDDAEPEDFDAVLLPGGVVNADQIRISPQAQQFVRRIQDEGKIIAVICHGAWLLVSAGLVKGRTLTSWPTLQDDINNAGGHWVNQQVAEDGNWISSRRPGDIPAFNEKLVERLSERINLSARGTSDQLRPGATS</sequence>
<dbReference type="InterPro" id="IPR002818">
    <property type="entry name" value="DJ-1/PfpI"/>
</dbReference>
<name>A0A4R3I0R3_PAULE</name>
<keyword evidence="3" id="KW-0645">Protease</keyword>